<reference evidence="1 2" key="1">
    <citation type="submission" date="2016-11" db="EMBL/GenBank/DDBJ databases">
        <authorList>
            <person name="Jaros S."/>
            <person name="Januszkiewicz K."/>
            <person name="Wedrychowicz H."/>
        </authorList>
    </citation>
    <scope>NUCLEOTIDE SEQUENCE [LARGE SCALE GENOMIC DNA]</scope>
    <source>
        <strain evidence="1 2">DSM 100565</strain>
    </source>
</reference>
<gene>
    <name evidence="1" type="ORF">SAMN05444417_1046</name>
</gene>
<accession>A0A1M6C818</accession>
<sequence length="131" mass="14541">MLPGVGGDMAGHRVYGMRFGSVHPLYVRKVERKGRSAEEVDAVIRWQTGYDQAALEARIGDGTDFRAFFDGAPAPNPARLLVTGKICGIRVEEIEDPLMREIRILDKLVDELARGRPMEKVLRRPSPDAPA</sequence>
<dbReference type="InterPro" id="IPR014580">
    <property type="entry name" value="UCP033199"/>
</dbReference>
<dbReference type="InterPro" id="IPR023204">
    <property type="entry name" value="SP1917_dom_sf"/>
</dbReference>
<dbReference type="Pfam" id="PF09966">
    <property type="entry name" value="DUF2200"/>
    <property type="match status" value="1"/>
</dbReference>
<dbReference type="Gene3D" id="1.10.8.290">
    <property type="entry name" value="uncharacterized protein sp1917 domain"/>
    <property type="match status" value="1"/>
</dbReference>
<proteinExistence type="predicted"/>
<evidence type="ECO:0000313" key="1">
    <source>
        <dbReference type="EMBL" id="SHI56868.1"/>
    </source>
</evidence>
<protein>
    <recommendedName>
        <fullName evidence="3">DUF2200 domain-containing protein</fullName>
    </recommendedName>
</protein>
<name>A0A1M6C818_9RHOB</name>
<keyword evidence="2" id="KW-1185">Reference proteome</keyword>
<evidence type="ECO:0000313" key="2">
    <source>
        <dbReference type="Proteomes" id="UP000184292"/>
    </source>
</evidence>
<dbReference type="PIRSF" id="PIRSF033199">
    <property type="entry name" value="UCP033199"/>
    <property type="match status" value="1"/>
</dbReference>
<dbReference type="STRING" id="1447782.SAMN05444417_1046"/>
<organism evidence="1 2">
    <name type="scientific">Wenxinia saemankumensis</name>
    <dbReference type="NCBI Taxonomy" id="1447782"/>
    <lineage>
        <taxon>Bacteria</taxon>
        <taxon>Pseudomonadati</taxon>
        <taxon>Pseudomonadota</taxon>
        <taxon>Alphaproteobacteria</taxon>
        <taxon>Rhodobacterales</taxon>
        <taxon>Roseobacteraceae</taxon>
        <taxon>Wenxinia</taxon>
    </lineage>
</organism>
<evidence type="ECO:0008006" key="3">
    <source>
        <dbReference type="Google" id="ProtNLM"/>
    </source>
</evidence>
<dbReference type="EMBL" id="FQYO01000002">
    <property type="protein sequence ID" value="SHI56868.1"/>
    <property type="molecule type" value="Genomic_DNA"/>
</dbReference>
<dbReference type="AlphaFoldDB" id="A0A1M6C818"/>
<dbReference type="Proteomes" id="UP000184292">
    <property type="component" value="Unassembled WGS sequence"/>
</dbReference>